<sequence length="291" mass="32772">MNMQRIDIKTFKKKVIAILSLVLVLFFSSCEDVVKLDLETGETRIVVDAEIIWKKGTTGSEQVIKVSKTAPYYNNTTPKVSGAKVKITNSKGDIFIFNEKEPGFYVCTNFVPVINMDYALSVEAEGQSFTATEKLISVTPIDRIEQKLVPDVGGDDLYEIGFFFKDPIDQVNFYLTDYKTDVLIFPTYTLLDDELFNGNEINPRFSDTKLKPGKSVAVINRGVSKNFYNYMSLLLEIYGGSPFSIPPGNIRGNIINTTNANNFAFGYFRLCEADTFTYVVKENDNIVYPSK</sequence>
<dbReference type="EMBL" id="OX336425">
    <property type="protein sequence ID" value="CAI2768375.1"/>
    <property type="molecule type" value="Genomic_DNA"/>
</dbReference>
<evidence type="ECO:0008006" key="3">
    <source>
        <dbReference type="Google" id="ProtNLM"/>
    </source>
</evidence>
<dbReference type="InterPro" id="IPR025345">
    <property type="entry name" value="DUF4249"/>
</dbReference>
<gene>
    <name evidence="1" type="ORF">TRV642_3605</name>
</gene>
<evidence type="ECO:0000313" key="2">
    <source>
        <dbReference type="Proteomes" id="UP001152749"/>
    </source>
</evidence>
<dbReference type="AlphaFoldDB" id="A0A9W4THM5"/>
<proteinExistence type="predicted"/>
<evidence type="ECO:0000313" key="1">
    <source>
        <dbReference type="EMBL" id="CAI2768375.1"/>
    </source>
</evidence>
<dbReference type="Proteomes" id="UP001152749">
    <property type="component" value="Chromosome"/>
</dbReference>
<dbReference type="Pfam" id="PF14054">
    <property type="entry name" value="DUF4249"/>
    <property type="match status" value="1"/>
</dbReference>
<dbReference type="PROSITE" id="PS51257">
    <property type="entry name" value="PROKAR_LIPOPROTEIN"/>
    <property type="match status" value="1"/>
</dbReference>
<reference evidence="1" key="1">
    <citation type="submission" date="2022-09" db="EMBL/GenBank/DDBJ databases">
        <authorList>
            <person name="Duchaud E."/>
        </authorList>
    </citation>
    <scope>NUCLEOTIDE SEQUENCE</scope>
    <source>
        <strain evidence="1">TRV642</strain>
    </source>
</reference>
<organism evidence="1 2">
    <name type="scientific">Flavobacterium collinsii</name>
    <dbReference type="NCBI Taxonomy" id="1114861"/>
    <lineage>
        <taxon>Bacteria</taxon>
        <taxon>Pseudomonadati</taxon>
        <taxon>Bacteroidota</taxon>
        <taxon>Flavobacteriia</taxon>
        <taxon>Flavobacteriales</taxon>
        <taxon>Flavobacteriaceae</taxon>
        <taxon>Flavobacterium</taxon>
    </lineage>
</organism>
<dbReference type="KEGG" id="fcs:TRV642_3605"/>
<protein>
    <recommendedName>
        <fullName evidence="3">DUF4249 domain-containing protein</fullName>
    </recommendedName>
</protein>
<accession>A0A9W4THM5</accession>
<name>A0A9W4THM5_9FLAO</name>